<comment type="caution">
    <text evidence="2">The sequence shown here is derived from an EMBL/GenBank/DDBJ whole genome shotgun (WGS) entry which is preliminary data.</text>
</comment>
<evidence type="ECO:0000313" key="2">
    <source>
        <dbReference type="EMBL" id="MFC5949518.1"/>
    </source>
</evidence>
<proteinExistence type="predicted"/>
<dbReference type="SUPFAM" id="SSF52402">
    <property type="entry name" value="Adenine nucleotide alpha hydrolases-like"/>
    <property type="match status" value="1"/>
</dbReference>
<keyword evidence="2" id="KW-0067">ATP-binding</keyword>
<feature type="domain" description="Diphthamide synthase" evidence="1">
    <location>
        <begin position="6"/>
        <end position="194"/>
    </location>
</feature>
<dbReference type="EMBL" id="JBHSQK010000033">
    <property type="protein sequence ID" value="MFC5949518.1"/>
    <property type="molecule type" value="Genomic_DNA"/>
</dbReference>
<dbReference type="Gene3D" id="3.40.50.620">
    <property type="entry name" value="HUPs"/>
    <property type="match status" value="1"/>
</dbReference>
<dbReference type="Gene3D" id="3.90.1490.10">
    <property type="entry name" value="putative n-type atp pyrophosphatase, domain 2"/>
    <property type="match status" value="1"/>
</dbReference>
<protein>
    <submittedName>
        <fullName evidence="2">ATP-binding protein</fullName>
    </submittedName>
</protein>
<dbReference type="InterPro" id="IPR014729">
    <property type="entry name" value="Rossmann-like_a/b/a_fold"/>
</dbReference>
<dbReference type="Pfam" id="PF01902">
    <property type="entry name" value="Diphthami_syn_2"/>
    <property type="match status" value="1"/>
</dbReference>
<keyword evidence="3" id="KW-1185">Reference proteome</keyword>
<dbReference type="InterPro" id="IPR002761">
    <property type="entry name" value="Diphthami_syn_dom"/>
</dbReference>
<name>A0ABW1I9S5_9PSEU</name>
<evidence type="ECO:0000313" key="3">
    <source>
        <dbReference type="Proteomes" id="UP001596119"/>
    </source>
</evidence>
<evidence type="ECO:0000259" key="1">
    <source>
        <dbReference type="Pfam" id="PF01902"/>
    </source>
</evidence>
<organism evidence="2 3">
    <name type="scientific">Pseudonocardia lutea</name>
    <dbReference type="NCBI Taxonomy" id="2172015"/>
    <lineage>
        <taxon>Bacteria</taxon>
        <taxon>Bacillati</taxon>
        <taxon>Actinomycetota</taxon>
        <taxon>Actinomycetes</taxon>
        <taxon>Pseudonocardiales</taxon>
        <taxon>Pseudonocardiaceae</taxon>
        <taxon>Pseudonocardia</taxon>
    </lineage>
</organism>
<accession>A0ABW1I9S5</accession>
<reference evidence="3" key="1">
    <citation type="journal article" date="2019" name="Int. J. Syst. Evol. Microbiol.">
        <title>The Global Catalogue of Microorganisms (GCM) 10K type strain sequencing project: providing services to taxonomists for standard genome sequencing and annotation.</title>
        <authorList>
            <consortium name="The Broad Institute Genomics Platform"/>
            <consortium name="The Broad Institute Genome Sequencing Center for Infectious Disease"/>
            <person name="Wu L."/>
            <person name="Ma J."/>
        </authorList>
    </citation>
    <scope>NUCLEOTIDE SEQUENCE [LARGE SCALE GENOMIC DNA]</scope>
    <source>
        <strain evidence="3">CGMCC 4.7397</strain>
    </source>
</reference>
<dbReference type="GO" id="GO:0005524">
    <property type="term" value="F:ATP binding"/>
    <property type="evidence" value="ECO:0007669"/>
    <property type="project" value="UniProtKB-KW"/>
</dbReference>
<sequence length="218" mass="22707">MTAWLSWSCGKDSAYALGLRPDVTGLLTTVSAGRVPVHGVPRQLVEAQAAALGLPLHVVELPWPCPNAEYERRTGAALAAAHAAGADTVVYGDLHLADIRAYRERTLAGTGLAPEFPLWGRPTGPLARDMIAAGLRAVVVSVDPVRVPAGLAGHPFDEEFLAALPEAADRCGENGEFHTFVTDGPGFRAPVPVRVTGVGERDGMVVAELAPAISPAAP</sequence>
<keyword evidence="2" id="KW-0547">Nucleotide-binding</keyword>
<gene>
    <name evidence="2" type="ORF">ACFQH9_14680</name>
</gene>
<dbReference type="RefSeq" id="WP_379566628.1">
    <property type="nucleotide sequence ID" value="NZ_JBHSQK010000033.1"/>
</dbReference>
<dbReference type="Proteomes" id="UP001596119">
    <property type="component" value="Unassembled WGS sequence"/>
</dbReference>